<dbReference type="PANTHER" id="PTHR37984">
    <property type="entry name" value="PROTEIN CBG26694"/>
    <property type="match status" value="1"/>
</dbReference>
<dbReference type="Pfam" id="PF17917">
    <property type="entry name" value="RT_RNaseH"/>
    <property type="match status" value="1"/>
</dbReference>
<organism evidence="8 9">
    <name type="scientific">Necator americanus</name>
    <name type="common">Human hookworm</name>
    <dbReference type="NCBI Taxonomy" id="51031"/>
    <lineage>
        <taxon>Eukaryota</taxon>
        <taxon>Metazoa</taxon>
        <taxon>Ecdysozoa</taxon>
        <taxon>Nematoda</taxon>
        <taxon>Chromadorea</taxon>
        <taxon>Rhabditida</taxon>
        <taxon>Rhabditina</taxon>
        <taxon>Rhabditomorpha</taxon>
        <taxon>Strongyloidea</taxon>
        <taxon>Ancylostomatidae</taxon>
        <taxon>Bunostominae</taxon>
        <taxon>Necator</taxon>
    </lineage>
</organism>
<feature type="domain" description="Reverse transcriptase RNase H-like" evidence="7">
    <location>
        <begin position="113"/>
        <end position="220"/>
    </location>
</feature>
<dbReference type="CDD" id="cd09274">
    <property type="entry name" value="RNase_HI_RT_Ty3"/>
    <property type="match status" value="1"/>
</dbReference>
<evidence type="ECO:0000313" key="8">
    <source>
        <dbReference type="EMBL" id="KAK6735645.1"/>
    </source>
</evidence>
<evidence type="ECO:0000256" key="1">
    <source>
        <dbReference type="ARBA" id="ARBA00022679"/>
    </source>
</evidence>
<dbReference type="InterPro" id="IPR041373">
    <property type="entry name" value="RT_RNaseH"/>
</dbReference>
<accession>A0ABR1CDW8</accession>
<dbReference type="InterPro" id="IPR043128">
    <property type="entry name" value="Rev_trsase/Diguanyl_cyclase"/>
</dbReference>
<dbReference type="PANTHER" id="PTHR37984:SF5">
    <property type="entry name" value="PROTEIN NYNRIN-LIKE"/>
    <property type="match status" value="1"/>
</dbReference>
<dbReference type="InterPro" id="IPR050951">
    <property type="entry name" value="Retrovirus_Pol_polyprotein"/>
</dbReference>
<gene>
    <name evidence="8" type="primary">Necator_chrII.g6500</name>
    <name evidence="8" type="ORF">RB195_018707</name>
</gene>
<keyword evidence="4" id="KW-0255">Endonuclease</keyword>
<keyword evidence="2" id="KW-0548">Nucleotidyltransferase</keyword>
<keyword evidence="5" id="KW-0378">Hydrolase</keyword>
<dbReference type="SUPFAM" id="SSF56672">
    <property type="entry name" value="DNA/RNA polymerases"/>
    <property type="match status" value="1"/>
</dbReference>
<dbReference type="Gene3D" id="3.30.70.270">
    <property type="match status" value="1"/>
</dbReference>
<evidence type="ECO:0000256" key="5">
    <source>
        <dbReference type="ARBA" id="ARBA00022801"/>
    </source>
</evidence>
<evidence type="ECO:0000313" key="9">
    <source>
        <dbReference type="Proteomes" id="UP001303046"/>
    </source>
</evidence>
<keyword evidence="1" id="KW-0808">Transferase</keyword>
<evidence type="ECO:0000256" key="2">
    <source>
        <dbReference type="ARBA" id="ARBA00022695"/>
    </source>
</evidence>
<reference evidence="8 9" key="1">
    <citation type="submission" date="2023-08" db="EMBL/GenBank/DDBJ databases">
        <title>A Necator americanus chromosomal reference genome.</title>
        <authorList>
            <person name="Ilik V."/>
            <person name="Petrzelkova K.J."/>
            <person name="Pardy F."/>
            <person name="Fuh T."/>
            <person name="Niatou-Singa F.S."/>
            <person name="Gouil Q."/>
            <person name="Baker L."/>
            <person name="Ritchie M.E."/>
            <person name="Jex A.R."/>
            <person name="Gazzola D."/>
            <person name="Li H."/>
            <person name="Toshio Fujiwara R."/>
            <person name="Zhan B."/>
            <person name="Aroian R.V."/>
            <person name="Pafco B."/>
            <person name="Schwarz E.M."/>
        </authorList>
    </citation>
    <scope>NUCLEOTIDE SEQUENCE [LARGE SCALE GENOMIC DNA]</scope>
    <source>
        <strain evidence="8 9">Aroian</strain>
        <tissue evidence="8">Whole animal</tissue>
    </source>
</reference>
<keyword evidence="9" id="KW-1185">Reference proteome</keyword>
<evidence type="ECO:0000259" key="7">
    <source>
        <dbReference type="Pfam" id="PF17917"/>
    </source>
</evidence>
<sequence>MYRFNRLPFGVKPAPGVFQQCMDALIAGIDGTVAYLDDLLVTGRIIGEYNGRLEATEIAYLGFVINAQGRRRNPEEIKAIQQMPAPKDTPKCQSSFDKIKAILSSDLLLTHFDPSLPIIVAADASNYGMAATVLHRFADVCKKVIYHASRCLTQPQKNYSQIEKEALALIFAVQKFHRFIKWRHFTLATDHKPLLPIFGSKKEVLVYSANHLQRWATMLLNHSFTIEYINTKNFGQVDALSRLVTIIDTGGRRNRPNRC</sequence>
<proteinExistence type="predicted"/>
<dbReference type="InterPro" id="IPR043502">
    <property type="entry name" value="DNA/RNA_pol_sf"/>
</dbReference>
<evidence type="ECO:0000256" key="6">
    <source>
        <dbReference type="ARBA" id="ARBA00022918"/>
    </source>
</evidence>
<name>A0ABR1CDW8_NECAM</name>
<keyword evidence="3" id="KW-0540">Nuclease</keyword>
<dbReference type="EMBL" id="JAVFWL010000002">
    <property type="protein sequence ID" value="KAK6735645.1"/>
    <property type="molecule type" value="Genomic_DNA"/>
</dbReference>
<dbReference type="Proteomes" id="UP001303046">
    <property type="component" value="Unassembled WGS sequence"/>
</dbReference>
<evidence type="ECO:0000256" key="3">
    <source>
        <dbReference type="ARBA" id="ARBA00022722"/>
    </source>
</evidence>
<protein>
    <recommendedName>
        <fullName evidence="7">Reverse transcriptase RNase H-like domain-containing protein</fullName>
    </recommendedName>
</protein>
<keyword evidence="6" id="KW-0695">RNA-directed DNA polymerase</keyword>
<evidence type="ECO:0000256" key="4">
    <source>
        <dbReference type="ARBA" id="ARBA00022759"/>
    </source>
</evidence>
<comment type="caution">
    <text evidence="8">The sequence shown here is derived from an EMBL/GenBank/DDBJ whole genome shotgun (WGS) entry which is preliminary data.</text>
</comment>